<dbReference type="InterPro" id="IPR030395">
    <property type="entry name" value="GP_PDE_dom"/>
</dbReference>
<comment type="catalytic activity">
    <reaction evidence="7">
        <text>a sn-glycero-3-phosphodiester + H2O = an alcohol + sn-glycerol 3-phosphate + H(+)</text>
        <dbReference type="Rhea" id="RHEA:12969"/>
        <dbReference type="ChEBI" id="CHEBI:15377"/>
        <dbReference type="ChEBI" id="CHEBI:15378"/>
        <dbReference type="ChEBI" id="CHEBI:30879"/>
        <dbReference type="ChEBI" id="CHEBI:57597"/>
        <dbReference type="ChEBI" id="CHEBI:83408"/>
        <dbReference type="EC" id="3.1.4.46"/>
    </reaction>
</comment>
<keyword evidence="6" id="KW-0325">Glycoprotein</keyword>
<evidence type="ECO:0000256" key="1">
    <source>
        <dbReference type="ARBA" id="ARBA00007277"/>
    </source>
</evidence>
<accession>A0A7J6GG08</accession>
<evidence type="ECO:0000256" key="4">
    <source>
        <dbReference type="ARBA" id="ARBA00022798"/>
    </source>
</evidence>
<feature type="chain" id="PRO_5029778690" description="glycerophosphodiester phosphodiesterase" evidence="9">
    <location>
        <begin position="24"/>
        <end position="754"/>
    </location>
</feature>
<dbReference type="Gene3D" id="3.20.20.190">
    <property type="entry name" value="Phosphatidylinositol (PI) phosphodiesterase"/>
    <property type="match status" value="2"/>
</dbReference>
<feature type="signal peptide" evidence="9">
    <location>
        <begin position="1"/>
        <end position="23"/>
    </location>
</feature>
<comment type="caution">
    <text evidence="11">The sequence shown here is derived from an EMBL/GenBank/DDBJ whole genome shotgun (WGS) entry which is preliminary data.</text>
</comment>
<dbReference type="Proteomes" id="UP000583929">
    <property type="component" value="Unassembled WGS sequence"/>
</dbReference>
<evidence type="ECO:0000256" key="2">
    <source>
        <dbReference type="ARBA" id="ARBA00012247"/>
    </source>
</evidence>
<organism evidence="11 12">
    <name type="scientific">Cannabis sativa</name>
    <name type="common">Hemp</name>
    <name type="synonym">Marijuana</name>
    <dbReference type="NCBI Taxonomy" id="3483"/>
    <lineage>
        <taxon>Eukaryota</taxon>
        <taxon>Viridiplantae</taxon>
        <taxon>Streptophyta</taxon>
        <taxon>Embryophyta</taxon>
        <taxon>Tracheophyta</taxon>
        <taxon>Spermatophyta</taxon>
        <taxon>Magnoliopsida</taxon>
        <taxon>eudicotyledons</taxon>
        <taxon>Gunneridae</taxon>
        <taxon>Pentapetalae</taxon>
        <taxon>rosids</taxon>
        <taxon>fabids</taxon>
        <taxon>Rosales</taxon>
        <taxon>Cannabaceae</taxon>
        <taxon>Cannabis</taxon>
    </lineage>
</organism>
<evidence type="ECO:0000313" key="11">
    <source>
        <dbReference type="EMBL" id="KAF4381220.1"/>
    </source>
</evidence>
<keyword evidence="4" id="KW-0319">Glycerol metabolism</keyword>
<evidence type="ECO:0000256" key="7">
    <source>
        <dbReference type="ARBA" id="ARBA00047512"/>
    </source>
</evidence>
<evidence type="ECO:0000259" key="10">
    <source>
        <dbReference type="PROSITE" id="PS51704"/>
    </source>
</evidence>
<evidence type="ECO:0000256" key="8">
    <source>
        <dbReference type="SAM" id="MobiDB-lite"/>
    </source>
</evidence>
<feature type="region of interest" description="Disordered" evidence="8">
    <location>
        <begin position="694"/>
        <end position="730"/>
    </location>
</feature>
<sequence>MCNSRALVSLTLIFSLVVASVSAQGSGSKSPWQTLSGKSPLVIARGGFSGIFPDSSYAAYSLALITSLPDAVLWCDVQLTKDAAGICASDVKLDNSTDISDGFNKRDKEYVIDGKPTRGWFSVDFTLKELANVYIRQGVYSRTNKFDGNLFSILTVDEMAKQLKPRGLWLNIQHDAFFTQHNLSMRNYVLSLSKGVYINYISSPEVGFLKSIEARLNTKVTKLVFRFLGKDEIEPSMNQTYGSLLKDLTKIKTFASGIMVPKDYIWPMDAKSYLEPHTSIVLDAHKAGLEIYASEFVNDFPLSYNYSYDPVAEYLNFIDNGEFSVDGVLTDFPITPSAAIDCFAHIGKNAKEQEKPLVISKCGASGDYPGCTDKAYSKAIDDGADVIDCPVQMSKDGIPFCLSTINLIDSTDAAQSDFSNRIISIPQIMASTGIFAFNMTWDEIQTLKPVISSPYSSYTLFRNPRSMNDGKLMSLSDFLDLTKKSSSLTGILISIDHAAYLAEEQGLSVTDAVTKALSKAGFNNQTALKVMIQSTNSSVLTKFQGNKNYELVYKIEEEIRSLDDDSLKDIKTFAHSVVVKKASVFPDNLLFLTGSTDVVSKLQNTKIPVYVETFSNEFVSQAWDFFSDATVEINSYVTGANVDGVITDFPKTAARYKRNRCLGLKETPAYMSPVEPGSLMELITAPYMPPSEAPNPVLTLDDVSEPPLPPVSPTSSISAPNSTAAAPVSRNAQPKIAPGSYLLSLAMLLSALLF</sequence>
<keyword evidence="12" id="KW-1185">Reference proteome</keyword>
<evidence type="ECO:0000256" key="9">
    <source>
        <dbReference type="SAM" id="SignalP"/>
    </source>
</evidence>
<evidence type="ECO:0000256" key="6">
    <source>
        <dbReference type="ARBA" id="ARBA00023180"/>
    </source>
</evidence>
<name>A0A7J6GG08_CANSA</name>
<dbReference type="GO" id="GO:0008889">
    <property type="term" value="F:glycerophosphodiester phosphodiesterase activity"/>
    <property type="evidence" value="ECO:0007669"/>
    <property type="project" value="UniProtKB-EC"/>
</dbReference>
<evidence type="ECO:0000256" key="3">
    <source>
        <dbReference type="ARBA" id="ARBA00022729"/>
    </source>
</evidence>
<dbReference type="FunFam" id="3.20.20.190:FF:000011">
    <property type="entry name" value="Glycerophosphodiester phosphodiesterase GDPDL3"/>
    <property type="match status" value="1"/>
</dbReference>
<dbReference type="InterPro" id="IPR017946">
    <property type="entry name" value="PLC-like_Pdiesterase_TIM-brl"/>
</dbReference>
<dbReference type="Pfam" id="PF03009">
    <property type="entry name" value="GDPD"/>
    <property type="match status" value="2"/>
</dbReference>
<reference evidence="11 12" key="1">
    <citation type="journal article" date="2020" name="bioRxiv">
        <title>Sequence and annotation of 42 cannabis genomes reveals extensive copy number variation in cannabinoid synthesis and pathogen resistance genes.</title>
        <authorList>
            <person name="Mckernan K.J."/>
            <person name="Helbert Y."/>
            <person name="Kane L.T."/>
            <person name="Ebling H."/>
            <person name="Zhang L."/>
            <person name="Liu B."/>
            <person name="Eaton Z."/>
            <person name="Mclaughlin S."/>
            <person name="Kingan S."/>
            <person name="Baybayan P."/>
            <person name="Concepcion G."/>
            <person name="Jordan M."/>
            <person name="Riva A."/>
            <person name="Barbazuk W."/>
            <person name="Harkins T."/>
        </authorList>
    </citation>
    <scope>NUCLEOTIDE SEQUENCE [LARGE SCALE GENOMIC DNA]</scope>
    <source>
        <strain evidence="12">cv. Jamaican Lion 4</strain>
        <tissue evidence="11">Leaf</tissue>
    </source>
</reference>
<dbReference type="PANTHER" id="PTHR43620:SF7">
    <property type="entry name" value="GLYCEROPHOSPHODIESTER PHOSPHODIESTERASE GDPD5-RELATED"/>
    <property type="match status" value="1"/>
</dbReference>
<evidence type="ECO:0000313" key="12">
    <source>
        <dbReference type="Proteomes" id="UP000583929"/>
    </source>
</evidence>
<dbReference type="SUPFAM" id="SSF51695">
    <property type="entry name" value="PLC-like phosphodiesterases"/>
    <property type="match status" value="2"/>
</dbReference>
<comment type="similarity">
    <text evidence="1">Belongs to the glycerophosphoryl diester phosphodiesterase family.</text>
</comment>
<feature type="domain" description="GP-PDE" evidence="10">
    <location>
        <begin position="40"/>
        <end position="340"/>
    </location>
</feature>
<gene>
    <name evidence="11" type="ORF">G4B88_015486</name>
</gene>
<keyword evidence="5" id="KW-0378">Hydrolase</keyword>
<dbReference type="AlphaFoldDB" id="A0A7J6GG08"/>
<dbReference type="CDD" id="cd08604">
    <property type="entry name" value="GDPD_SHV3_repeat_2"/>
    <property type="match status" value="1"/>
</dbReference>
<dbReference type="PANTHER" id="PTHR43620">
    <property type="entry name" value="GLYCEROPHOSPHORYL DIESTER PHOSPHODIESTERASE"/>
    <property type="match status" value="1"/>
</dbReference>
<dbReference type="PROSITE" id="PS51704">
    <property type="entry name" value="GP_PDE"/>
    <property type="match status" value="2"/>
</dbReference>
<keyword evidence="3 9" id="KW-0732">Signal</keyword>
<evidence type="ECO:0000256" key="5">
    <source>
        <dbReference type="ARBA" id="ARBA00022801"/>
    </source>
</evidence>
<dbReference type="GO" id="GO:0006071">
    <property type="term" value="P:glycerol metabolic process"/>
    <property type="evidence" value="ECO:0007669"/>
    <property type="project" value="UniProtKB-KW"/>
</dbReference>
<feature type="domain" description="GP-PDE" evidence="10">
    <location>
        <begin position="356"/>
        <end position="657"/>
    </location>
</feature>
<dbReference type="EC" id="3.1.4.46" evidence="2"/>
<dbReference type="CDD" id="cd08603">
    <property type="entry name" value="GDPD_SHV3_repeat_1"/>
    <property type="match status" value="1"/>
</dbReference>
<feature type="compositionally biased region" description="Polar residues" evidence="8">
    <location>
        <begin position="713"/>
        <end position="724"/>
    </location>
</feature>
<dbReference type="EMBL" id="JAATIQ010000113">
    <property type="protein sequence ID" value="KAF4381220.1"/>
    <property type="molecule type" value="Genomic_DNA"/>
</dbReference>
<dbReference type="GO" id="GO:0006629">
    <property type="term" value="P:lipid metabolic process"/>
    <property type="evidence" value="ECO:0007669"/>
    <property type="project" value="InterPro"/>
</dbReference>
<proteinExistence type="inferred from homology"/>
<protein>
    <recommendedName>
        <fullName evidence="2">glycerophosphodiester phosphodiesterase</fullName>
        <ecNumber evidence="2">3.1.4.46</ecNumber>
    </recommendedName>
</protein>
<dbReference type="FunFam" id="3.20.20.190:FF:000013">
    <property type="entry name" value="Glycerophosphodiester phosphodiesterase GDPDL3"/>
    <property type="match status" value="1"/>
</dbReference>